<reference evidence="2 3" key="1">
    <citation type="journal article" date="2019" name="Sci. Rep.">
        <title>Comparative genomics of chytrid fungi reveal insights into the obligate biotrophic and pathogenic lifestyle of Synchytrium endobioticum.</title>
        <authorList>
            <person name="van de Vossenberg B.T.L.H."/>
            <person name="Warris S."/>
            <person name="Nguyen H.D.T."/>
            <person name="van Gent-Pelzer M.P.E."/>
            <person name="Joly D.L."/>
            <person name="van de Geest H.C."/>
            <person name="Bonants P.J.M."/>
            <person name="Smith D.S."/>
            <person name="Levesque C.A."/>
            <person name="van der Lee T.A.J."/>
        </authorList>
    </citation>
    <scope>NUCLEOTIDE SEQUENCE [LARGE SCALE GENOMIC DNA]</scope>
    <source>
        <strain evidence="2 3">CBS 809.83</strain>
    </source>
</reference>
<dbReference type="Proteomes" id="UP000318582">
    <property type="component" value="Unassembled WGS sequence"/>
</dbReference>
<feature type="region of interest" description="Disordered" evidence="1">
    <location>
        <begin position="1"/>
        <end position="80"/>
    </location>
</feature>
<comment type="caution">
    <text evidence="2">The sequence shown here is derived from an EMBL/GenBank/DDBJ whole genome shotgun (WGS) entry which is preliminary data.</text>
</comment>
<dbReference type="AlphaFoldDB" id="A0A507EEP7"/>
<sequence length="226" mass="25287">MDPMEIIRDAGFRPAGGSVGPTHTTTMTTTEPAPRPPPPDVFYDDAYFDSDSEGDADEASRMTENDPHRIAPTTRTGRKRQHVVSNDDLFYDPGADSDDEQWLQTRILKTRISKTSLPAPSATLACPLCMTPLCHECQQHDLYETQFRAMFFENCVVDHGVQQRFPGPRKKGAHQQRKRKLGGGVADDDDDDDDAVFWPVRCEICTTQVGVMDKEEVVHFFNVIAG</sequence>
<dbReference type="EMBL" id="QEAQ01000003">
    <property type="protein sequence ID" value="TPX62252.1"/>
    <property type="molecule type" value="Genomic_DNA"/>
</dbReference>
<dbReference type="PANTHER" id="PTHR15967:SF0">
    <property type="entry name" value="E2F-ASSOCIATED PHOSPHOPROTEIN"/>
    <property type="match status" value="1"/>
</dbReference>
<dbReference type="GO" id="GO:0005634">
    <property type="term" value="C:nucleus"/>
    <property type="evidence" value="ECO:0007669"/>
    <property type="project" value="TreeGrafter"/>
</dbReference>
<evidence type="ECO:0000313" key="2">
    <source>
        <dbReference type="EMBL" id="TPX62252.1"/>
    </source>
</evidence>
<dbReference type="PANTHER" id="PTHR15967">
    <property type="entry name" value="E2F-ASSOCIATED PHOSPHOPROTEIN"/>
    <property type="match status" value="1"/>
</dbReference>
<feature type="compositionally biased region" description="Basic and acidic residues" evidence="1">
    <location>
        <begin position="58"/>
        <end position="69"/>
    </location>
</feature>
<dbReference type="STRING" id="109895.A0A507EEP7"/>
<keyword evidence="3" id="KW-1185">Reference proteome</keyword>
<evidence type="ECO:0000256" key="1">
    <source>
        <dbReference type="SAM" id="MobiDB-lite"/>
    </source>
</evidence>
<evidence type="ECO:0000313" key="3">
    <source>
        <dbReference type="Proteomes" id="UP000318582"/>
    </source>
</evidence>
<proteinExistence type="predicted"/>
<gene>
    <name evidence="2" type="ORF">PhCBS80983_g00452</name>
</gene>
<name>A0A507EEP7_9FUNG</name>
<dbReference type="Pfam" id="PF10238">
    <property type="entry name" value="Eapp_C"/>
    <property type="match status" value="1"/>
</dbReference>
<organism evidence="2 3">
    <name type="scientific">Powellomyces hirtus</name>
    <dbReference type="NCBI Taxonomy" id="109895"/>
    <lineage>
        <taxon>Eukaryota</taxon>
        <taxon>Fungi</taxon>
        <taxon>Fungi incertae sedis</taxon>
        <taxon>Chytridiomycota</taxon>
        <taxon>Chytridiomycota incertae sedis</taxon>
        <taxon>Chytridiomycetes</taxon>
        <taxon>Spizellomycetales</taxon>
        <taxon>Powellomycetaceae</taxon>
        <taxon>Powellomyces</taxon>
    </lineage>
</organism>
<feature type="region of interest" description="Disordered" evidence="1">
    <location>
        <begin position="164"/>
        <end position="187"/>
    </location>
</feature>
<feature type="compositionally biased region" description="Basic and acidic residues" evidence="1">
    <location>
        <begin position="1"/>
        <end position="11"/>
    </location>
</feature>
<protein>
    <recommendedName>
        <fullName evidence="4">E2F-associated phosphoprotein</fullName>
    </recommendedName>
</protein>
<accession>A0A507EEP7</accession>
<evidence type="ECO:0008006" key="4">
    <source>
        <dbReference type="Google" id="ProtNLM"/>
    </source>
</evidence>
<dbReference type="InterPro" id="IPR019370">
    <property type="entry name" value="E2F-assoc_phosphoprotein"/>
</dbReference>
<feature type="compositionally biased region" description="Acidic residues" evidence="1">
    <location>
        <begin position="42"/>
        <end position="57"/>
    </location>
</feature>
<feature type="compositionally biased region" description="Low complexity" evidence="1">
    <location>
        <begin position="21"/>
        <end position="32"/>
    </location>
</feature>
<feature type="compositionally biased region" description="Basic residues" evidence="1">
    <location>
        <begin position="167"/>
        <end position="181"/>
    </location>
</feature>